<protein>
    <recommendedName>
        <fullName evidence="3">Polyketide cyclase / dehydrase and lipid transport</fullName>
    </recommendedName>
</protein>
<accession>A0A1M7ZP28</accession>
<organism evidence="1 2">
    <name type="scientific">Pseudoxanthobacter soli DSM 19599</name>
    <dbReference type="NCBI Taxonomy" id="1123029"/>
    <lineage>
        <taxon>Bacteria</taxon>
        <taxon>Pseudomonadati</taxon>
        <taxon>Pseudomonadota</taxon>
        <taxon>Alphaproteobacteria</taxon>
        <taxon>Hyphomicrobiales</taxon>
        <taxon>Segnochrobactraceae</taxon>
        <taxon>Pseudoxanthobacter</taxon>
    </lineage>
</organism>
<dbReference type="EMBL" id="FRXO01000006">
    <property type="protein sequence ID" value="SHO66569.1"/>
    <property type="molecule type" value="Genomic_DNA"/>
</dbReference>
<dbReference type="OrthoDB" id="7554712at2"/>
<evidence type="ECO:0000313" key="1">
    <source>
        <dbReference type="EMBL" id="SHO66569.1"/>
    </source>
</evidence>
<reference evidence="1 2" key="1">
    <citation type="submission" date="2016-12" db="EMBL/GenBank/DDBJ databases">
        <authorList>
            <person name="Song W.-J."/>
            <person name="Kurnit D.M."/>
        </authorList>
    </citation>
    <scope>NUCLEOTIDE SEQUENCE [LARGE SCALE GENOMIC DNA]</scope>
    <source>
        <strain evidence="1 2">DSM 19599</strain>
    </source>
</reference>
<gene>
    <name evidence="1" type="ORF">SAMN02745172_03228</name>
</gene>
<dbReference type="RefSeq" id="WP_073630513.1">
    <property type="nucleotide sequence ID" value="NZ_FRXO01000006.1"/>
</dbReference>
<dbReference type="STRING" id="1123029.SAMN02745172_03228"/>
<evidence type="ECO:0000313" key="2">
    <source>
        <dbReference type="Proteomes" id="UP000186406"/>
    </source>
</evidence>
<dbReference type="AlphaFoldDB" id="A0A1M7ZP28"/>
<proteinExistence type="predicted"/>
<dbReference type="Proteomes" id="UP000186406">
    <property type="component" value="Unassembled WGS sequence"/>
</dbReference>
<keyword evidence="2" id="KW-1185">Reference proteome</keyword>
<name>A0A1M7ZP28_9HYPH</name>
<evidence type="ECO:0008006" key="3">
    <source>
        <dbReference type="Google" id="ProtNLM"/>
    </source>
</evidence>
<sequence length="191" mass="20888">MKILTDKILSQSAYTADIDVPFEKIDIAEWLFSLPEAEYLRCCPPDHIGSGVSTTDDGRRMVINVEMIGTGLVIQHYVAEEATAGYCRMNSISDVFTPVGRTQVNVIWELIAEAIEGGRTRYTNRVTSHPTDVFLDFLAAHGQTFEQAAVARQEAGGDHNRRETPLFAASIARRATARASEAAKAAKSAKA</sequence>